<dbReference type="HOGENOM" id="CLU_2790681_0_0_6"/>
<proteinExistence type="predicted"/>
<evidence type="ECO:0000313" key="2">
    <source>
        <dbReference type="Proteomes" id="UP000005012"/>
    </source>
</evidence>
<gene>
    <name evidence="1" type="ordered locus">S70_13890</name>
</gene>
<reference evidence="2" key="2">
    <citation type="submission" date="2012-04" db="EMBL/GenBank/DDBJ databases">
        <title>Complete genome sequence of Providencia stuartii clinical isolate MRSN 2154.</title>
        <authorList>
            <person name="Clifford R.J."/>
            <person name="Hang J."/>
            <person name="Riley M.C."/>
            <person name="Onmus-Leone F."/>
            <person name="Kuschner R.A."/>
            <person name="Lesho E.P."/>
            <person name="Waterman P.E."/>
        </authorList>
    </citation>
    <scope>NUCLEOTIDE SEQUENCE [LARGE SCALE GENOMIC DNA]</scope>
    <source>
        <strain evidence="2">MRSN 2154</strain>
    </source>
</reference>
<dbReference type="AlphaFoldDB" id="A0A140NPP6"/>
<dbReference type="KEGG" id="psi:S70_13890"/>
<name>A0A140NPP6_PROSM</name>
<reference evidence="1 2" key="1">
    <citation type="journal article" date="2012" name="J. Bacteriol.">
        <title>Complete Genome Sequence of Providencia stuartii Clinical Isolate MRSN 2154.</title>
        <authorList>
            <person name="Clifford R.J."/>
            <person name="Hang J."/>
            <person name="Riley M.C."/>
            <person name="Onmus-Leone F."/>
            <person name="Kuschner R.A."/>
            <person name="Lesho E.P."/>
            <person name="Waterman P.E."/>
        </authorList>
    </citation>
    <scope>NUCLEOTIDE SEQUENCE [LARGE SCALE GENOMIC DNA]</scope>
    <source>
        <strain evidence="1 2">MRSN 2154</strain>
    </source>
</reference>
<evidence type="ECO:0000313" key="1">
    <source>
        <dbReference type="EMBL" id="AFH94610.1"/>
    </source>
</evidence>
<dbReference type="PATRIC" id="fig|1157951.4.peg.2791"/>
<dbReference type="EMBL" id="CP003488">
    <property type="protein sequence ID" value="AFH94610.1"/>
    <property type="molecule type" value="Genomic_DNA"/>
</dbReference>
<accession>A0A140NPP6</accession>
<protein>
    <submittedName>
        <fullName evidence="1">Uncharacterized protein</fullName>
    </submittedName>
</protein>
<sequence length="68" mass="7667">MFPRNIDKMLPIGLSLLGIISIDLKISSVFSDRECVSFLNEPKNPIIVYEYPNSPSFTSLLPTQSLEH</sequence>
<organism evidence="1 2">
    <name type="scientific">Providencia stuartii (strain MRSN 2154)</name>
    <dbReference type="NCBI Taxonomy" id="1157951"/>
    <lineage>
        <taxon>Bacteria</taxon>
        <taxon>Pseudomonadati</taxon>
        <taxon>Pseudomonadota</taxon>
        <taxon>Gammaproteobacteria</taxon>
        <taxon>Enterobacterales</taxon>
        <taxon>Morganellaceae</taxon>
        <taxon>Providencia</taxon>
    </lineage>
</organism>
<dbReference type="Proteomes" id="UP000005012">
    <property type="component" value="Chromosome"/>
</dbReference>